<protein>
    <submittedName>
        <fullName evidence="1">Uncharacterized protein</fullName>
    </submittedName>
</protein>
<proteinExistence type="predicted"/>
<accession>D4KUD9</accession>
<dbReference type="Proteomes" id="UP000008953">
    <property type="component" value="Chromosome"/>
</dbReference>
<reference evidence="1 2" key="2">
    <citation type="submission" date="2010-03" db="EMBL/GenBank/DDBJ databases">
        <authorList>
            <person name="Pajon A."/>
        </authorList>
    </citation>
    <scope>NUCLEOTIDE SEQUENCE [LARGE SCALE GENOMIC DNA]</scope>
    <source>
        <strain evidence="1 2">XB6B4</strain>
    </source>
</reference>
<gene>
    <name evidence="1" type="ORF">RO1_01530</name>
</gene>
<evidence type="ECO:0000313" key="1">
    <source>
        <dbReference type="EMBL" id="CBL10979.1"/>
    </source>
</evidence>
<dbReference type="EMBL" id="FP929050">
    <property type="protein sequence ID" value="CBL10979.1"/>
    <property type="molecule type" value="Genomic_DNA"/>
</dbReference>
<dbReference type="HOGENOM" id="CLU_3358229_0_0_9"/>
<reference evidence="1 2" key="1">
    <citation type="submission" date="2010-03" db="EMBL/GenBank/DDBJ databases">
        <title>The genome sequence of Roseburia intestinalis XB6B4.</title>
        <authorList>
            <consortium name="metaHIT consortium -- http://www.metahit.eu/"/>
            <person name="Pajon A."/>
            <person name="Turner K."/>
            <person name="Parkhill J."/>
            <person name="Bernalier A."/>
        </authorList>
    </citation>
    <scope>NUCLEOTIDE SEQUENCE [LARGE SCALE GENOMIC DNA]</scope>
    <source>
        <strain evidence="1 2">XB6B4</strain>
    </source>
</reference>
<name>D4KUD9_9FIRM</name>
<dbReference type="AlphaFoldDB" id="D4KUD9"/>
<evidence type="ECO:0000313" key="2">
    <source>
        <dbReference type="Proteomes" id="UP000008953"/>
    </source>
</evidence>
<organism evidence="1 2">
    <name type="scientific">Roseburia intestinalis XB6B4</name>
    <dbReference type="NCBI Taxonomy" id="718255"/>
    <lineage>
        <taxon>Bacteria</taxon>
        <taxon>Bacillati</taxon>
        <taxon>Bacillota</taxon>
        <taxon>Clostridia</taxon>
        <taxon>Lachnospirales</taxon>
        <taxon>Lachnospiraceae</taxon>
        <taxon>Roseburia</taxon>
    </lineage>
</organism>
<dbReference type="KEGG" id="rix:RO1_01530"/>
<sequence>MVLLLFPAADLPAGRVIYCFCMVTCLSCTKISKNMP</sequence>